<dbReference type="STRING" id="426757.SAMN04488127_2823"/>
<dbReference type="Pfam" id="PF00893">
    <property type="entry name" value="Multi_Drug_Res"/>
    <property type="match status" value="1"/>
</dbReference>
<evidence type="ECO:0000256" key="3">
    <source>
        <dbReference type="ARBA" id="ARBA00022475"/>
    </source>
</evidence>
<dbReference type="Gene3D" id="1.10.3730.20">
    <property type="match status" value="1"/>
</dbReference>
<dbReference type="SUPFAM" id="SSF103481">
    <property type="entry name" value="Multidrug resistance efflux transporter EmrE"/>
    <property type="match status" value="1"/>
</dbReference>
<dbReference type="AlphaFoldDB" id="A0A1H7BSY6"/>
<evidence type="ECO:0000313" key="9">
    <source>
        <dbReference type="EMBL" id="SEJ79447.1"/>
    </source>
</evidence>
<gene>
    <name evidence="9" type="ORF">SAMN04488127_2823</name>
</gene>
<evidence type="ECO:0000256" key="7">
    <source>
        <dbReference type="RuleBase" id="RU003942"/>
    </source>
</evidence>
<feature type="transmembrane region" description="Helical" evidence="8">
    <location>
        <begin position="71"/>
        <end position="90"/>
    </location>
</feature>
<dbReference type="InterPro" id="IPR037185">
    <property type="entry name" value="EmrE-like"/>
</dbReference>
<sequence>MTSINIKRGIFMNAYALLFAAIISEVIGSSLLKATDGFRKPLPTLGVVAGYGLAFYALSLTLLTLPLGLTYAVWSGLGTALTAMVGVIVYKEGFDGRKLAGLAMIIAGVILLNVGGAE</sequence>
<keyword evidence="10" id="KW-1185">Reference proteome</keyword>
<feature type="transmembrane region" description="Helical" evidence="8">
    <location>
        <begin position="12"/>
        <end position="32"/>
    </location>
</feature>
<keyword evidence="3" id="KW-1003">Cell membrane</keyword>
<organism evidence="9 10">
    <name type="scientific">Bhargavaea ginsengi</name>
    <dbReference type="NCBI Taxonomy" id="426757"/>
    <lineage>
        <taxon>Bacteria</taxon>
        <taxon>Bacillati</taxon>
        <taxon>Bacillota</taxon>
        <taxon>Bacilli</taxon>
        <taxon>Bacillales</taxon>
        <taxon>Caryophanaceae</taxon>
        <taxon>Bhargavaea</taxon>
    </lineage>
</organism>
<comment type="subcellular location">
    <subcellularLocation>
        <location evidence="1 7">Cell membrane</location>
        <topology evidence="1 7">Multi-pass membrane protein</topology>
    </subcellularLocation>
</comment>
<evidence type="ECO:0000313" key="10">
    <source>
        <dbReference type="Proteomes" id="UP000199200"/>
    </source>
</evidence>
<keyword evidence="6 8" id="KW-0472">Membrane</keyword>
<accession>A0A1H7BSY6</accession>
<proteinExistence type="inferred from homology"/>
<dbReference type="GO" id="GO:0005886">
    <property type="term" value="C:plasma membrane"/>
    <property type="evidence" value="ECO:0007669"/>
    <property type="project" value="UniProtKB-SubCell"/>
</dbReference>
<evidence type="ECO:0000256" key="4">
    <source>
        <dbReference type="ARBA" id="ARBA00022692"/>
    </source>
</evidence>
<dbReference type="InterPro" id="IPR045324">
    <property type="entry name" value="Small_multidrug_res"/>
</dbReference>
<feature type="transmembrane region" description="Helical" evidence="8">
    <location>
        <begin position="99"/>
        <end position="117"/>
    </location>
</feature>
<dbReference type="GO" id="GO:0022857">
    <property type="term" value="F:transmembrane transporter activity"/>
    <property type="evidence" value="ECO:0007669"/>
    <property type="project" value="InterPro"/>
</dbReference>
<evidence type="ECO:0000256" key="8">
    <source>
        <dbReference type="SAM" id="Phobius"/>
    </source>
</evidence>
<dbReference type="EMBL" id="FNZF01000007">
    <property type="protein sequence ID" value="SEJ79447.1"/>
    <property type="molecule type" value="Genomic_DNA"/>
</dbReference>
<protein>
    <submittedName>
        <fullName evidence="9">Multidrug resistance protein EbrA</fullName>
    </submittedName>
</protein>
<dbReference type="Proteomes" id="UP000199200">
    <property type="component" value="Unassembled WGS sequence"/>
</dbReference>
<keyword evidence="5 8" id="KW-1133">Transmembrane helix</keyword>
<keyword evidence="2" id="KW-0813">Transport</keyword>
<dbReference type="FunFam" id="1.10.3730.20:FF:000001">
    <property type="entry name" value="Quaternary ammonium compound resistance transporter SugE"/>
    <property type="match status" value="1"/>
</dbReference>
<evidence type="ECO:0000256" key="6">
    <source>
        <dbReference type="ARBA" id="ARBA00023136"/>
    </source>
</evidence>
<dbReference type="InterPro" id="IPR000390">
    <property type="entry name" value="Small_drug/metabolite_transptr"/>
</dbReference>
<dbReference type="PANTHER" id="PTHR30561:SF1">
    <property type="entry name" value="MULTIDRUG TRANSPORTER EMRE"/>
    <property type="match status" value="1"/>
</dbReference>
<feature type="transmembrane region" description="Helical" evidence="8">
    <location>
        <begin position="44"/>
        <end position="65"/>
    </location>
</feature>
<reference evidence="10" key="1">
    <citation type="submission" date="2016-10" db="EMBL/GenBank/DDBJ databases">
        <authorList>
            <person name="Varghese N."/>
            <person name="Submissions S."/>
        </authorList>
    </citation>
    <scope>NUCLEOTIDE SEQUENCE [LARGE SCALE GENOMIC DNA]</scope>
    <source>
        <strain evidence="10">CGMCC 1.6763</strain>
    </source>
</reference>
<evidence type="ECO:0000256" key="1">
    <source>
        <dbReference type="ARBA" id="ARBA00004651"/>
    </source>
</evidence>
<evidence type="ECO:0000256" key="2">
    <source>
        <dbReference type="ARBA" id="ARBA00022448"/>
    </source>
</evidence>
<name>A0A1H7BSY6_9BACL</name>
<evidence type="ECO:0000256" key="5">
    <source>
        <dbReference type="ARBA" id="ARBA00022989"/>
    </source>
</evidence>
<keyword evidence="4 7" id="KW-0812">Transmembrane</keyword>
<dbReference type="PANTHER" id="PTHR30561">
    <property type="entry name" value="SMR FAMILY PROTON-DEPENDENT DRUG EFFLUX TRANSPORTER SUGE"/>
    <property type="match status" value="1"/>
</dbReference>
<comment type="similarity">
    <text evidence="7">Belongs to the drug/metabolite transporter (DMT) superfamily. Small multidrug resistance (SMR) (TC 2.A.7.1) family.</text>
</comment>